<dbReference type="AlphaFoldDB" id="A0A834WDK9"/>
<dbReference type="EMBL" id="JAAIUW010000008">
    <property type="protein sequence ID" value="KAF7818647.1"/>
    <property type="molecule type" value="Genomic_DNA"/>
</dbReference>
<keyword evidence="3" id="KW-1185">Reference proteome</keyword>
<gene>
    <name evidence="2" type="ORF">G2W53_024102</name>
</gene>
<reference evidence="2" key="1">
    <citation type="submission" date="2020-09" db="EMBL/GenBank/DDBJ databases">
        <title>Genome-Enabled Discovery of Anthraquinone Biosynthesis in Senna tora.</title>
        <authorList>
            <person name="Kang S.-H."/>
            <person name="Pandey R.P."/>
            <person name="Lee C.-M."/>
            <person name="Sim J.-S."/>
            <person name="Jeong J.-T."/>
            <person name="Choi B.-S."/>
            <person name="Jung M."/>
            <person name="Ginzburg D."/>
            <person name="Zhao K."/>
            <person name="Won S.Y."/>
            <person name="Oh T.-J."/>
            <person name="Yu Y."/>
            <person name="Kim N.-H."/>
            <person name="Lee O.R."/>
            <person name="Lee T.-H."/>
            <person name="Bashyal P."/>
            <person name="Kim T.-S."/>
            <person name="Lee W.-H."/>
            <person name="Kawkins C."/>
            <person name="Kim C.-K."/>
            <person name="Kim J.S."/>
            <person name="Ahn B.O."/>
            <person name="Rhee S.Y."/>
            <person name="Sohng J.K."/>
        </authorList>
    </citation>
    <scope>NUCLEOTIDE SEQUENCE</scope>
    <source>
        <tissue evidence="2">Leaf</tissue>
    </source>
</reference>
<dbReference type="GO" id="GO:0009733">
    <property type="term" value="P:response to auxin"/>
    <property type="evidence" value="ECO:0007669"/>
    <property type="project" value="InterPro"/>
</dbReference>
<name>A0A834WDK9_9FABA</name>
<dbReference type="OrthoDB" id="1930622at2759"/>
<sequence length="98" mass="11045">MKKSSMVAKVMKKSWSWSSKEVGVPEDVREGHFAVVAVKGEERKRFIVKLECLSNPEFMILLEQAKEEYGFGQKGALVLPYQNSAINLLQVSSLTKLI</sequence>
<evidence type="ECO:0000256" key="1">
    <source>
        <dbReference type="ARBA" id="ARBA00006974"/>
    </source>
</evidence>
<dbReference type="Proteomes" id="UP000634136">
    <property type="component" value="Unassembled WGS sequence"/>
</dbReference>
<protein>
    <submittedName>
        <fullName evidence="2">Auxin-responsive protein SAUR72-like</fullName>
    </submittedName>
</protein>
<accession>A0A834WDK9</accession>
<evidence type="ECO:0000313" key="3">
    <source>
        <dbReference type="Proteomes" id="UP000634136"/>
    </source>
</evidence>
<comment type="similarity">
    <text evidence="1">Belongs to the ARG7 family.</text>
</comment>
<comment type="caution">
    <text evidence="2">The sequence shown here is derived from an EMBL/GenBank/DDBJ whole genome shotgun (WGS) entry which is preliminary data.</text>
</comment>
<proteinExistence type="inferred from homology"/>
<dbReference type="PANTHER" id="PTHR31374">
    <property type="entry name" value="AUXIN-INDUCED PROTEIN-LIKE-RELATED"/>
    <property type="match status" value="1"/>
</dbReference>
<dbReference type="InterPro" id="IPR003676">
    <property type="entry name" value="SAUR_fam"/>
</dbReference>
<dbReference type="Pfam" id="PF02519">
    <property type="entry name" value="Auxin_inducible"/>
    <property type="match status" value="1"/>
</dbReference>
<evidence type="ECO:0000313" key="2">
    <source>
        <dbReference type="EMBL" id="KAF7818647.1"/>
    </source>
</evidence>
<organism evidence="2 3">
    <name type="scientific">Senna tora</name>
    <dbReference type="NCBI Taxonomy" id="362788"/>
    <lineage>
        <taxon>Eukaryota</taxon>
        <taxon>Viridiplantae</taxon>
        <taxon>Streptophyta</taxon>
        <taxon>Embryophyta</taxon>
        <taxon>Tracheophyta</taxon>
        <taxon>Spermatophyta</taxon>
        <taxon>Magnoliopsida</taxon>
        <taxon>eudicotyledons</taxon>
        <taxon>Gunneridae</taxon>
        <taxon>Pentapetalae</taxon>
        <taxon>rosids</taxon>
        <taxon>fabids</taxon>
        <taxon>Fabales</taxon>
        <taxon>Fabaceae</taxon>
        <taxon>Caesalpinioideae</taxon>
        <taxon>Cassia clade</taxon>
        <taxon>Senna</taxon>
    </lineage>
</organism>
<dbReference type="PANTHER" id="PTHR31374:SF16">
    <property type="entry name" value="AUXIN-RESPONSIVE FAMILY PROTEIN"/>
    <property type="match status" value="1"/>
</dbReference>